<comment type="similarity">
    <text evidence="1">Belongs to the NAD(P)-dependent epimerase/dehydratase family.</text>
</comment>
<reference evidence="4" key="1">
    <citation type="submission" date="2021-01" db="EMBL/GenBank/DDBJ databases">
        <authorList>
            <person name="Corre E."/>
            <person name="Pelletier E."/>
            <person name="Niang G."/>
            <person name="Scheremetjew M."/>
            <person name="Finn R."/>
            <person name="Kale V."/>
            <person name="Holt S."/>
            <person name="Cochrane G."/>
            <person name="Meng A."/>
            <person name="Brown T."/>
            <person name="Cohen L."/>
        </authorList>
    </citation>
    <scope>NUCLEOTIDE SEQUENCE</scope>
    <source>
        <strain evidence="4">CCMP281</strain>
    </source>
</reference>
<keyword evidence="2" id="KW-0732">Signal</keyword>
<protein>
    <recommendedName>
        <fullName evidence="3">NAD-dependent epimerase/dehydratase domain-containing protein</fullName>
    </recommendedName>
</protein>
<dbReference type="PANTHER" id="PTHR43000">
    <property type="entry name" value="DTDP-D-GLUCOSE 4,6-DEHYDRATASE-RELATED"/>
    <property type="match status" value="1"/>
</dbReference>
<feature type="domain" description="NAD-dependent epimerase/dehydratase" evidence="3">
    <location>
        <begin position="74"/>
        <end position="358"/>
    </location>
</feature>
<dbReference type="InterPro" id="IPR001509">
    <property type="entry name" value="Epimerase_deHydtase"/>
</dbReference>
<organism evidence="4">
    <name type="scientific">Haptolina ericina</name>
    <dbReference type="NCBI Taxonomy" id="156174"/>
    <lineage>
        <taxon>Eukaryota</taxon>
        <taxon>Haptista</taxon>
        <taxon>Haptophyta</taxon>
        <taxon>Prymnesiophyceae</taxon>
        <taxon>Prymnesiales</taxon>
        <taxon>Prymnesiaceae</taxon>
        <taxon>Haptolina</taxon>
    </lineage>
</organism>
<dbReference type="SUPFAM" id="SSF51735">
    <property type="entry name" value="NAD(P)-binding Rossmann-fold domains"/>
    <property type="match status" value="1"/>
</dbReference>
<sequence>MRVVCFALVATRCSCAYLSQLRPSSSGDVLARSAAAPVATAVPAGRCVLPSMMAAAAPAETMHATGGDSKPKKIFVLGGDGFCGWPTAVHLSDKGHDVVIIDNLSRRKIDVELGCDSLTPITSPEVRVATWTELSGKKLRYEYMDIATEYDRFTQMIKDEKPDTMVHFAEQRAAPYSMKNAATKRYTIENNMGATHNALCAIVESGIDVHLVHLGTMGVYGYGNSGGKIPEGYIDVVLPGGRERNILHPAYPGSIYHTTKCLDALLFQFYAKNDKMRITDLHQGIVWGTNTKLTAMDERLTNRFDYDGEYGTVLNRFLMQAACGIPLTVYGTGGQTRAFIHVSDTCRCIELAVNNPPKSGDRVEILNQVAQTARVRDVANLVGSLMDAEVQLTANPRAEDAENELDVSNEKFKELGLDPILLESAAGLFAEVTEIANKFQHRCDRNKVVSKSYWNKDRAVAAGSAATQTAGSPASV</sequence>
<name>A0A7S3EQ88_9EUKA</name>
<dbReference type="EMBL" id="HBHX01003344">
    <property type="protein sequence ID" value="CAE0099870.1"/>
    <property type="molecule type" value="Transcribed_RNA"/>
</dbReference>
<dbReference type="InterPro" id="IPR036291">
    <property type="entry name" value="NAD(P)-bd_dom_sf"/>
</dbReference>
<dbReference type="Gene3D" id="3.90.25.10">
    <property type="entry name" value="UDP-galactose 4-epimerase, domain 1"/>
    <property type="match status" value="1"/>
</dbReference>
<gene>
    <name evidence="4" type="ORF">HERI1096_LOCUS1878</name>
</gene>
<evidence type="ECO:0000256" key="2">
    <source>
        <dbReference type="SAM" id="SignalP"/>
    </source>
</evidence>
<evidence type="ECO:0000256" key="1">
    <source>
        <dbReference type="ARBA" id="ARBA00007637"/>
    </source>
</evidence>
<proteinExistence type="inferred from homology"/>
<feature type="chain" id="PRO_5031102180" description="NAD-dependent epimerase/dehydratase domain-containing protein" evidence="2">
    <location>
        <begin position="16"/>
        <end position="476"/>
    </location>
</feature>
<dbReference type="Gene3D" id="3.40.50.720">
    <property type="entry name" value="NAD(P)-binding Rossmann-like Domain"/>
    <property type="match status" value="1"/>
</dbReference>
<accession>A0A7S3EQ88</accession>
<dbReference type="AlphaFoldDB" id="A0A7S3EQ88"/>
<feature type="signal peptide" evidence="2">
    <location>
        <begin position="1"/>
        <end position="15"/>
    </location>
</feature>
<evidence type="ECO:0000313" key="4">
    <source>
        <dbReference type="EMBL" id="CAE0099870.1"/>
    </source>
</evidence>
<dbReference type="Pfam" id="PF01370">
    <property type="entry name" value="Epimerase"/>
    <property type="match status" value="1"/>
</dbReference>
<evidence type="ECO:0000259" key="3">
    <source>
        <dbReference type="Pfam" id="PF01370"/>
    </source>
</evidence>